<gene>
    <name evidence="1" type="ORF">BDR25DRAFT_221979</name>
</gene>
<comment type="caution">
    <text evidence="1">The sequence shown here is derived from an EMBL/GenBank/DDBJ whole genome shotgun (WGS) entry which is preliminary data.</text>
</comment>
<keyword evidence="2" id="KW-1185">Reference proteome</keyword>
<evidence type="ECO:0000313" key="1">
    <source>
        <dbReference type="EMBL" id="KAF2471992.1"/>
    </source>
</evidence>
<organism evidence="1 2">
    <name type="scientific">Lindgomyces ingoldianus</name>
    <dbReference type="NCBI Taxonomy" id="673940"/>
    <lineage>
        <taxon>Eukaryota</taxon>
        <taxon>Fungi</taxon>
        <taxon>Dikarya</taxon>
        <taxon>Ascomycota</taxon>
        <taxon>Pezizomycotina</taxon>
        <taxon>Dothideomycetes</taxon>
        <taxon>Pleosporomycetidae</taxon>
        <taxon>Pleosporales</taxon>
        <taxon>Lindgomycetaceae</taxon>
        <taxon>Lindgomyces</taxon>
    </lineage>
</organism>
<accession>A0ACB6QYX7</accession>
<proteinExistence type="predicted"/>
<name>A0ACB6QYX7_9PLEO</name>
<reference evidence="1" key="1">
    <citation type="journal article" date="2020" name="Stud. Mycol.">
        <title>101 Dothideomycetes genomes: a test case for predicting lifestyles and emergence of pathogens.</title>
        <authorList>
            <person name="Haridas S."/>
            <person name="Albert R."/>
            <person name="Binder M."/>
            <person name="Bloem J."/>
            <person name="Labutti K."/>
            <person name="Salamov A."/>
            <person name="Andreopoulos B."/>
            <person name="Baker S."/>
            <person name="Barry K."/>
            <person name="Bills G."/>
            <person name="Bluhm B."/>
            <person name="Cannon C."/>
            <person name="Castanera R."/>
            <person name="Culley D."/>
            <person name="Daum C."/>
            <person name="Ezra D."/>
            <person name="Gonzalez J."/>
            <person name="Henrissat B."/>
            <person name="Kuo A."/>
            <person name="Liang C."/>
            <person name="Lipzen A."/>
            <person name="Lutzoni F."/>
            <person name="Magnuson J."/>
            <person name="Mondo S."/>
            <person name="Nolan M."/>
            <person name="Ohm R."/>
            <person name="Pangilinan J."/>
            <person name="Park H.-J."/>
            <person name="Ramirez L."/>
            <person name="Alfaro M."/>
            <person name="Sun H."/>
            <person name="Tritt A."/>
            <person name="Yoshinaga Y."/>
            <person name="Zwiers L.-H."/>
            <person name="Turgeon B."/>
            <person name="Goodwin S."/>
            <person name="Spatafora J."/>
            <person name="Crous P."/>
            <person name="Grigoriev I."/>
        </authorList>
    </citation>
    <scope>NUCLEOTIDE SEQUENCE</scope>
    <source>
        <strain evidence="1">ATCC 200398</strain>
    </source>
</reference>
<protein>
    <submittedName>
        <fullName evidence="1">Uncharacterized protein</fullName>
    </submittedName>
</protein>
<evidence type="ECO:0000313" key="2">
    <source>
        <dbReference type="Proteomes" id="UP000799755"/>
    </source>
</evidence>
<dbReference type="Proteomes" id="UP000799755">
    <property type="component" value="Unassembled WGS sequence"/>
</dbReference>
<sequence length="501" mass="55669">MADALCGPSNALQNFQKHTSVDRTLQQDRLTNRQSPAQGFRSPPGPNAGILDPEFDAFQAGHSGLPQPDFRQLHPNLSHHPPPPQFAQVRAAPDWASDFQQLSISPINSAPIQRLHQPQISNPTSSWHKDFMRQQAPALQAPAFHQTTFGGISGYGMGGYSGQAFQRSSLGPMSGSQVSHAAQGKQRTQEATPDFDEAAFERAFAQAQQDMLEEASAGMRDSNDNGLETEVDQRPAETDPVLLRIKEKRLPVYTAIKLRSEIDLGNSAEALPWLQDLEDLESNGRIIDDASEAKWCVDVLQKIVNRDAPQEIQARAERLITAINERLMSRYPLLATRVPVVQESILEDLRAAGYATRSPLLEQMEQHPEQKKEVQPLKNDDDDMAETAGRLLERVADNTSEKFQNSQFLELMRRLRDREVRVDGDKMVEVSNAQPSNSPLQSTPAPPPEIDPNILDSVSQDFGMVMDSEQEQAFSDPTGGPLTDEVSDQFGYYNVNAAYHR</sequence>
<dbReference type="EMBL" id="MU003503">
    <property type="protein sequence ID" value="KAF2471992.1"/>
    <property type="molecule type" value="Genomic_DNA"/>
</dbReference>